<dbReference type="NCBIfam" id="NF002633">
    <property type="entry name" value="PRK02304.1-2"/>
    <property type="match status" value="1"/>
</dbReference>
<dbReference type="Proteomes" id="UP000325295">
    <property type="component" value="Chromosome"/>
</dbReference>
<evidence type="ECO:0000256" key="5">
    <source>
        <dbReference type="ARBA" id="ARBA00008391"/>
    </source>
</evidence>
<dbReference type="GO" id="GO:0003999">
    <property type="term" value="F:adenine phosphoribosyltransferase activity"/>
    <property type="evidence" value="ECO:0007669"/>
    <property type="project" value="UniProtKB-UniRule"/>
</dbReference>
<organism evidence="14 15">
    <name type="scientific">Paucilactobacillus nenjiangensis</name>
    <dbReference type="NCBI Taxonomy" id="1296540"/>
    <lineage>
        <taxon>Bacteria</taxon>
        <taxon>Bacillati</taxon>
        <taxon>Bacillota</taxon>
        <taxon>Bacilli</taxon>
        <taxon>Lactobacillales</taxon>
        <taxon>Lactobacillaceae</taxon>
        <taxon>Paucilactobacillus</taxon>
    </lineage>
</organism>
<keyword evidence="11 12" id="KW-0660">Purine salvage</keyword>
<dbReference type="NCBIfam" id="TIGR01090">
    <property type="entry name" value="apt"/>
    <property type="match status" value="1"/>
</dbReference>
<dbReference type="GO" id="GO:0002055">
    <property type="term" value="F:adenine binding"/>
    <property type="evidence" value="ECO:0007669"/>
    <property type="project" value="TreeGrafter"/>
</dbReference>
<dbReference type="SUPFAM" id="SSF53271">
    <property type="entry name" value="PRTase-like"/>
    <property type="match status" value="1"/>
</dbReference>
<evidence type="ECO:0000256" key="1">
    <source>
        <dbReference type="ARBA" id="ARBA00000868"/>
    </source>
</evidence>
<feature type="domain" description="Phosphoribosyltransferase" evidence="13">
    <location>
        <begin position="37"/>
        <end position="165"/>
    </location>
</feature>
<keyword evidence="9 12" id="KW-0328">Glycosyltransferase</keyword>
<dbReference type="PANTHER" id="PTHR32315:SF3">
    <property type="entry name" value="ADENINE PHOSPHORIBOSYLTRANSFERASE"/>
    <property type="match status" value="1"/>
</dbReference>
<comment type="function">
    <text evidence="2 12">Catalyzes a salvage reaction resulting in the formation of AMP, that is energically less costly than de novo synthesis.</text>
</comment>
<keyword evidence="8 12" id="KW-0963">Cytoplasm</keyword>
<dbReference type="AlphaFoldDB" id="A0A5P1X5X4"/>
<proteinExistence type="inferred from homology"/>
<dbReference type="FunFam" id="3.40.50.2020:FF:000004">
    <property type="entry name" value="Adenine phosphoribosyltransferase"/>
    <property type="match status" value="1"/>
</dbReference>
<dbReference type="EC" id="2.4.2.7" evidence="7 12"/>
<reference evidence="14 15" key="1">
    <citation type="submission" date="2019-09" db="EMBL/GenBank/DDBJ databases">
        <title>Complete Genome Sequence of Lactobacillus nenjiangensis SH-Y15, isolated from sauerkraut.</title>
        <authorList>
            <person name="Yang H."/>
        </authorList>
    </citation>
    <scope>NUCLEOTIDE SEQUENCE [LARGE SCALE GENOMIC DNA]</scope>
    <source>
        <strain evidence="14 15">SH-Y15</strain>
    </source>
</reference>
<comment type="catalytic activity">
    <reaction evidence="1 12">
        <text>AMP + diphosphate = 5-phospho-alpha-D-ribose 1-diphosphate + adenine</text>
        <dbReference type="Rhea" id="RHEA:16609"/>
        <dbReference type="ChEBI" id="CHEBI:16708"/>
        <dbReference type="ChEBI" id="CHEBI:33019"/>
        <dbReference type="ChEBI" id="CHEBI:58017"/>
        <dbReference type="ChEBI" id="CHEBI:456215"/>
        <dbReference type="EC" id="2.4.2.7"/>
    </reaction>
</comment>
<comment type="subcellular location">
    <subcellularLocation>
        <location evidence="3 12">Cytoplasm</location>
    </subcellularLocation>
</comment>
<evidence type="ECO:0000256" key="11">
    <source>
        <dbReference type="ARBA" id="ARBA00022726"/>
    </source>
</evidence>
<comment type="similarity">
    <text evidence="5 12">Belongs to the purine/pyrimidine phosphoribosyltransferase family.</text>
</comment>
<dbReference type="CDD" id="cd06223">
    <property type="entry name" value="PRTases_typeI"/>
    <property type="match status" value="1"/>
</dbReference>
<evidence type="ECO:0000256" key="12">
    <source>
        <dbReference type="HAMAP-Rule" id="MF_00004"/>
    </source>
</evidence>
<evidence type="ECO:0000256" key="6">
    <source>
        <dbReference type="ARBA" id="ARBA00011738"/>
    </source>
</evidence>
<evidence type="ECO:0000256" key="3">
    <source>
        <dbReference type="ARBA" id="ARBA00004496"/>
    </source>
</evidence>
<comment type="pathway">
    <text evidence="4 12">Purine metabolism; AMP biosynthesis via salvage pathway; AMP from adenine: step 1/1.</text>
</comment>
<evidence type="ECO:0000256" key="7">
    <source>
        <dbReference type="ARBA" id="ARBA00011893"/>
    </source>
</evidence>
<comment type="subunit">
    <text evidence="6 12">Homodimer.</text>
</comment>
<sequence>MALDLKDYIASIPDYPEPGIIFRDISPLMASGEAYQQATNAIAKFARDKQVEMIVGPEARGFIVGCPVAYELGIGFAPARKKGKLPRETVSATYALEYGTAELQLQKDAIKPGQRVLVTDDLLATGGTISATIKMVEELGGIVVGTAFIIELTDLKGREKIKDYDMLALLEYSGE</sequence>
<dbReference type="OrthoDB" id="9803963at2"/>
<evidence type="ECO:0000256" key="10">
    <source>
        <dbReference type="ARBA" id="ARBA00022679"/>
    </source>
</evidence>
<dbReference type="PANTHER" id="PTHR32315">
    <property type="entry name" value="ADENINE PHOSPHORIBOSYLTRANSFERASE"/>
    <property type="match status" value="1"/>
</dbReference>
<dbReference type="KEGG" id="lnn:F0161_07350"/>
<dbReference type="GO" id="GO:0044209">
    <property type="term" value="P:AMP salvage"/>
    <property type="evidence" value="ECO:0007669"/>
    <property type="project" value="UniProtKB-UniRule"/>
</dbReference>
<protein>
    <recommendedName>
        <fullName evidence="7 12">Adenine phosphoribosyltransferase</fullName>
        <shortName evidence="12">APRT</shortName>
        <ecNumber evidence="7 12">2.4.2.7</ecNumber>
    </recommendedName>
</protein>
<dbReference type="InterPro" id="IPR005764">
    <property type="entry name" value="Ade_phspho_trans"/>
</dbReference>
<gene>
    <name evidence="12" type="primary">apt</name>
    <name evidence="14" type="ORF">F0161_07350</name>
</gene>
<dbReference type="HAMAP" id="MF_00004">
    <property type="entry name" value="Aden_phosphoribosyltr"/>
    <property type="match status" value="1"/>
</dbReference>
<dbReference type="GO" id="GO:0006168">
    <property type="term" value="P:adenine salvage"/>
    <property type="evidence" value="ECO:0007669"/>
    <property type="project" value="InterPro"/>
</dbReference>
<dbReference type="Pfam" id="PF00156">
    <property type="entry name" value="Pribosyltran"/>
    <property type="match status" value="1"/>
</dbReference>
<dbReference type="NCBIfam" id="NF002636">
    <property type="entry name" value="PRK02304.1-5"/>
    <property type="match status" value="1"/>
</dbReference>
<accession>A0A5P1X5X4</accession>
<dbReference type="GO" id="GO:0016208">
    <property type="term" value="F:AMP binding"/>
    <property type="evidence" value="ECO:0007669"/>
    <property type="project" value="TreeGrafter"/>
</dbReference>
<evidence type="ECO:0000259" key="13">
    <source>
        <dbReference type="Pfam" id="PF00156"/>
    </source>
</evidence>
<evidence type="ECO:0000313" key="14">
    <source>
        <dbReference type="EMBL" id="QER67688.1"/>
    </source>
</evidence>
<evidence type="ECO:0000313" key="15">
    <source>
        <dbReference type="Proteomes" id="UP000325295"/>
    </source>
</evidence>
<dbReference type="InterPro" id="IPR050054">
    <property type="entry name" value="UPRTase/APRTase"/>
</dbReference>
<keyword evidence="10 12" id="KW-0808">Transferase</keyword>
<evidence type="ECO:0000256" key="9">
    <source>
        <dbReference type="ARBA" id="ARBA00022676"/>
    </source>
</evidence>
<evidence type="ECO:0000256" key="2">
    <source>
        <dbReference type="ARBA" id="ARBA00003968"/>
    </source>
</evidence>
<dbReference type="InterPro" id="IPR029057">
    <property type="entry name" value="PRTase-like"/>
</dbReference>
<keyword evidence="15" id="KW-1185">Reference proteome</keyword>
<dbReference type="NCBIfam" id="NF002634">
    <property type="entry name" value="PRK02304.1-3"/>
    <property type="match status" value="1"/>
</dbReference>
<dbReference type="UniPathway" id="UPA00588">
    <property type="reaction ID" value="UER00646"/>
</dbReference>
<dbReference type="GO" id="GO:0005737">
    <property type="term" value="C:cytoplasm"/>
    <property type="evidence" value="ECO:0007669"/>
    <property type="project" value="UniProtKB-SubCell"/>
</dbReference>
<name>A0A5P1X5X4_9LACO</name>
<dbReference type="EMBL" id="CP043939">
    <property type="protein sequence ID" value="QER67688.1"/>
    <property type="molecule type" value="Genomic_DNA"/>
</dbReference>
<dbReference type="RefSeq" id="WP_137602430.1">
    <property type="nucleotide sequence ID" value="NZ_BJEB01000050.1"/>
</dbReference>
<evidence type="ECO:0000256" key="8">
    <source>
        <dbReference type="ARBA" id="ARBA00022490"/>
    </source>
</evidence>
<dbReference type="InterPro" id="IPR000836">
    <property type="entry name" value="PRTase_dom"/>
</dbReference>
<dbReference type="Gene3D" id="3.40.50.2020">
    <property type="match status" value="1"/>
</dbReference>
<evidence type="ECO:0000256" key="4">
    <source>
        <dbReference type="ARBA" id="ARBA00004659"/>
    </source>
</evidence>
<dbReference type="GO" id="GO:0006166">
    <property type="term" value="P:purine ribonucleoside salvage"/>
    <property type="evidence" value="ECO:0007669"/>
    <property type="project" value="UniProtKB-UniRule"/>
</dbReference>